<evidence type="ECO:0000313" key="3">
    <source>
        <dbReference type="Proteomes" id="UP000798951"/>
    </source>
</evidence>
<organism evidence="2 3">
    <name type="scientific">Nocardia caishijiensis</name>
    <dbReference type="NCBI Taxonomy" id="184756"/>
    <lineage>
        <taxon>Bacteria</taxon>
        <taxon>Bacillati</taxon>
        <taxon>Actinomycetota</taxon>
        <taxon>Actinomycetes</taxon>
        <taxon>Mycobacteriales</taxon>
        <taxon>Nocardiaceae</taxon>
        <taxon>Nocardia</taxon>
    </lineage>
</organism>
<feature type="compositionally biased region" description="Basic and acidic residues" evidence="1">
    <location>
        <begin position="375"/>
        <end position="391"/>
    </location>
</feature>
<feature type="region of interest" description="Disordered" evidence="1">
    <location>
        <begin position="368"/>
        <end position="391"/>
    </location>
</feature>
<proteinExistence type="predicted"/>
<reference evidence="2 3" key="1">
    <citation type="submission" date="2019-07" db="EMBL/GenBank/DDBJ databases">
        <title>Genomic Encyclopedia of Type Strains, Phase IV (KMG-IV): sequencing the most valuable type-strain genomes for metagenomic binning, comparative biology and taxonomic classification.</title>
        <authorList>
            <person name="Goeker M."/>
        </authorList>
    </citation>
    <scope>NUCLEOTIDE SEQUENCE [LARGE SCALE GENOMIC DNA]</scope>
    <source>
        <strain evidence="2 3">DSM 44831</strain>
    </source>
</reference>
<name>A0ABQ6YMR8_9NOCA</name>
<accession>A0ABQ6YMR8</accession>
<comment type="caution">
    <text evidence="2">The sequence shown here is derived from an EMBL/GenBank/DDBJ whole genome shotgun (WGS) entry which is preliminary data.</text>
</comment>
<evidence type="ECO:0000256" key="1">
    <source>
        <dbReference type="SAM" id="MobiDB-lite"/>
    </source>
</evidence>
<dbReference type="EMBL" id="VMSD01000004">
    <property type="protein sequence ID" value="KAF0847078.1"/>
    <property type="molecule type" value="Genomic_DNA"/>
</dbReference>
<dbReference type="Proteomes" id="UP000798951">
    <property type="component" value="Unassembled WGS sequence"/>
</dbReference>
<sequence length="391" mass="42398">MAATAVFTLGSYARIRLDSLAASATARACLQRRETEAAHTRRIAAAHVVADALVRERCVRARAAVAEGAVGSPFDGCSVQVGELSFGAGDVVPVVFPLIGRGNLVISGGAPEVVAELFTAVVDRVEAIVPSLDTHRFDPAGRGHREVSRTPERFAEVVRTLARSRTTRADIPRLLVVLDYPRGLADETVVALGELMRTGPEHGVSVVLHHDPDLLGSIDGLAPALPLRGYGGDFLWQACPPGRVRLDPATVSASMTPSPHRYDEYLSELTEIVRISRTRDDEITAAEHQLQTGTAALARHLLEVDDRERDHRSVLEAQERSAGRLLLAARRADLIRVAEPTRPTPLLSIEELLRAQEMAVHELRRQVEAVPTADRTGRERVPDERAGSTSI</sequence>
<protein>
    <submittedName>
        <fullName evidence="2">Uncharacterized protein</fullName>
    </submittedName>
</protein>
<gene>
    <name evidence="2" type="ORF">FNL39_104500</name>
</gene>
<keyword evidence="3" id="KW-1185">Reference proteome</keyword>
<evidence type="ECO:0000313" key="2">
    <source>
        <dbReference type="EMBL" id="KAF0847078.1"/>
    </source>
</evidence>